<gene>
    <name evidence="2" type="ORF">ABI908_12810</name>
</gene>
<accession>A0ABV0IW84</accession>
<feature type="chain" id="PRO_5045767133" description="CNP1-like uncharacterized domain-containing protein" evidence="1">
    <location>
        <begin position="20"/>
        <end position="160"/>
    </location>
</feature>
<dbReference type="RefSeq" id="WP_347936319.1">
    <property type="nucleotide sequence ID" value="NZ_CP158160.1"/>
</dbReference>
<dbReference type="Proteomes" id="UP001462502">
    <property type="component" value="Unassembled WGS sequence"/>
</dbReference>
<evidence type="ECO:0000256" key="1">
    <source>
        <dbReference type="SAM" id="SignalP"/>
    </source>
</evidence>
<feature type="signal peptide" evidence="1">
    <location>
        <begin position="1"/>
        <end position="19"/>
    </location>
</feature>
<dbReference type="EMBL" id="JBDXMI010000001">
    <property type="protein sequence ID" value="MEO9384969.1"/>
    <property type="molecule type" value="Genomic_DNA"/>
</dbReference>
<comment type="caution">
    <text evidence="2">The sequence shown here is derived from an EMBL/GenBank/DDBJ whole genome shotgun (WGS) entry which is preliminary data.</text>
</comment>
<reference evidence="2 3" key="1">
    <citation type="submission" date="2024-05" db="EMBL/GenBank/DDBJ databases">
        <authorList>
            <person name="De Oliveira J.P."/>
            <person name="Noriler S.A."/>
            <person name="De Oliveira A.G."/>
            <person name="Sipoli D.S."/>
        </authorList>
    </citation>
    <scope>NUCLEOTIDE SEQUENCE [LARGE SCALE GENOMIC DNA]</scope>
    <source>
        <strain evidence="2 3">LABIM192</strain>
    </source>
</reference>
<protein>
    <recommendedName>
        <fullName evidence="4">CNP1-like uncharacterized domain-containing protein</fullName>
    </recommendedName>
</protein>
<proteinExistence type="predicted"/>
<sequence>MNARSLFILSIIFFTTSCATRPLPAQMYPGKPKPLDELAFIQLDWINSLKKGSANMLIASVDDKPIKLTGFQTALQATVLPGNHKLGINLVRYTGGIATGGWEHTKKYQIDINVTAGNLYAVCYLPGDLLAFRNKGPLKVFQEQEKWDDIAMHPCKEFFP</sequence>
<evidence type="ECO:0000313" key="2">
    <source>
        <dbReference type="EMBL" id="MEO9384969.1"/>
    </source>
</evidence>
<name>A0ABV0IW84_9NEIS</name>
<evidence type="ECO:0000313" key="3">
    <source>
        <dbReference type="Proteomes" id="UP001462502"/>
    </source>
</evidence>
<keyword evidence="1" id="KW-0732">Signal</keyword>
<evidence type="ECO:0008006" key="4">
    <source>
        <dbReference type="Google" id="ProtNLM"/>
    </source>
</evidence>
<dbReference type="PROSITE" id="PS51257">
    <property type="entry name" value="PROKAR_LIPOPROTEIN"/>
    <property type="match status" value="1"/>
</dbReference>
<keyword evidence="3" id="KW-1185">Reference proteome</keyword>
<organism evidence="2 3">
    <name type="scientific">Chromobacterium phragmitis</name>
    <dbReference type="NCBI Taxonomy" id="2202141"/>
    <lineage>
        <taxon>Bacteria</taxon>
        <taxon>Pseudomonadati</taxon>
        <taxon>Pseudomonadota</taxon>
        <taxon>Betaproteobacteria</taxon>
        <taxon>Neisseriales</taxon>
        <taxon>Chromobacteriaceae</taxon>
        <taxon>Chromobacterium</taxon>
    </lineage>
</organism>